<keyword evidence="1" id="KW-1133">Transmembrane helix</keyword>
<keyword evidence="1" id="KW-0812">Transmembrane</keyword>
<dbReference type="PANTHER" id="PTHR31061">
    <property type="entry name" value="LD22376P"/>
    <property type="match status" value="1"/>
</dbReference>
<protein>
    <submittedName>
        <fullName evidence="2">Uncharacterized protein</fullName>
    </submittedName>
</protein>
<dbReference type="Proteomes" id="UP000824120">
    <property type="component" value="Chromosome 9"/>
</dbReference>
<feature type="transmembrane region" description="Helical" evidence="1">
    <location>
        <begin position="47"/>
        <end position="65"/>
    </location>
</feature>
<accession>A0A9J5XKD4</accession>
<evidence type="ECO:0000313" key="2">
    <source>
        <dbReference type="EMBL" id="KAG5587464.1"/>
    </source>
</evidence>
<keyword evidence="3" id="KW-1185">Reference proteome</keyword>
<dbReference type="EMBL" id="JACXVP010000009">
    <property type="protein sequence ID" value="KAG5587464.1"/>
    <property type="molecule type" value="Genomic_DNA"/>
</dbReference>
<organism evidence="2 3">
    <name type="scientific">Solanum commersonii</name>
    <name type="common">Commerson's wild potato</name>
    <name type="synonym">Commerson's nightshade</name>
    <dbReference type="NCBI Taxonomy" id="4109"/>
    <lineage>
        <taxon>Eukaryota</taxon>
        <taxon>Viridiplantae</taxon>
        <taxon>Streptophyta</taxon>
        <taxon>Embryophyta</taxon>
        <taxon>Tracheophyta</taxon>
        <taxon>Spermatophyta</taxon>
        <taxon>Magnoliopsida</taxon>
        <taxon>eudicotyledons</taxon>
        <taxon>Gunneridae</taxon>
        <taxon>Pentapetalae</taxon>
        <taxon>asterids</taxon>
        <taxon>lamiids</taxon>
        <taxon>Solanales</taxon>
        <taxon>Solanaceae</taxon>
        <taxon>Solanoideae</taxon>
        <taxon>Solaneae</taxon>
        <taxon>Solanum</taxon>
    </lineage>
</organism>
<evidence type="ECO:0000313" key="3">
    <source>
        <dbReference type="Proteomes" id="UP000824120"/>
    </source>
</evidence>
<dbReference type="OrthoDB" id="784993at2759"/>
<gene>
    <name evidence="2" type="ORF">H5410_047898</name>
</gene>
<dbReference type="AlphaFoldDB" id="A0A9J5XKD4"/>
<name>A0A9J5XKD4_SOLCO</name>
<keyword evidence="1" id="KW-0472">Membrane</keyword>
<feature type="transmembrane region" description="Helical" evidence="1">
    <location>
        <begin position="15"/>
        <end position="35"/>
    </location>
</feature>
<evidence type="ECO:0000256" key="1">
    <source>
        <dbReference type="SAM" id="Phobius"/>
    </source>
</evidence>
<proteinExistence type="predicted"/>
<dbReference type="PANTHER" id="PTHR31061:SF25">
    <property type="entry name" value="HEPARAN-ALPHA-GLUCOSAMINIDE N-ACETYLTRANSFERASE-LIKE PROTEIN (DUF1624)"/>
    <property type="match status" value="1"/>
</dbReference>
<reference evidence="2 3" key="1">
    <citation type="submission" date="2020-09" db="EMBL/GenBank/DDBJ databases">
        <title>De no assembly of potato wild relative species, Solanum commersonii.</title>
        <authorList>
            <person name="Cho K."/>
        </authorList>
    </citation>
    <scope>NUCLEOTIDE SEQUENCE [LARGE SCALE GENOMIC DNA]</scope>
    <source>
        <strain evidence="2">LZ3.2</strain>
        <tissue evidence="2">Leaf</tissue>
    </source>
</reference>
<comment type="caution">
    <text evidence="2">The sequence shown here is derived from an EMBL/GenBank/DDBJ whole genome shotgun (WGS) entry which is preliminary data.</text>
</comment>
<sequence length="68" mass="7563">MFNFSCLVNSSTYDYNSISAILSTVLGVHFGHVLIHMKDHSSRLLHWIGMGIALLVLGIITYGKIRSL</sequence>